<dbReference type="GO" id="GO:0005737">
    <property type="term" value="C:cytoplasm"/>
    <property type="evidence" value="ECO:0007669"/>
    <property type="project" value="TreeGrafter"/>
</dbReference>
<dbReference type="Proteomes" id="UP000030361">
    <property type="component" value="Chromosome"/>
</dbReference>
<evidence type="ECO:0000256" key="5">
    <source>
        <dbReference type="PIRNR" id="PIRNR037489"/>
    </source>
</evidence>
<dbReference type="KEGG" id="lcu:PL11_009350"/>
<evidence type="ECO:0000256" key="1">
    <source>
        <dbReference type="ARBA" id="ARBA00006964"/>
    </source>
</evidence>
<feature type="binding site" evidence="6">
    <location>
        <position position="331"/>
    </location>
    <ligand>
        <name>a divalent metal cation</name>
        <dbReference type="ChEBI" id="CHEBI:60240"/>
        <label>1</label>
    </ligand>
</feature>
<dbReference type="PIRSF" id="PIRSF037489">
    <property type="entry name" value="UCP037489_NIF3_YqfO"/>
    <property type="match status" value="1"/>
</dbReference>
<evidence type="ECO:0000256" key="2">
    <source>
        <dbReference type="ARBA" id="ARBA00011643"/>
    </source>
</evidence>
<dbReference type="NCBIfam" id="TIGR00486">
    <property type="entry name" value="YbgI_SA1388"/>
    <property type="match status" value="1"/>
</dbReference>
<evidence type="ECO:0000256" key="4">
    <source>
        <dbReference type="ARBA" id="ARBA00022723"/>
    </source>
</evidence>
<dbReference type="InterPro" id="IPR036069">
    <property type="entry name" value="DUF34/NIF3_sf"/>
</dbReference>
<feature type="binding site" evidence="6">
    <location>
        <position position="64"/>
    </location>
    <ligand>
        <name>a divalent metal cation</name>
        <dbReference type="ChEBI" id="CHEBI:60240"/>
        <label>2</label>
    </ligand>
</feature>
<comment type="similarity">
    <text evidence="1 5">Belongs to the GTP cyclohydrolase I type 2/NIF3 family.</text>
</comment>
<feature type="binding site" evidence="6">
    <location>
        <position position="65"/>
    </location>
    <ligand>
        <name>a divalent metal cation</name>
        <dbReference type="ChEBI" id="CHEBI:60240"/>
        <label>1</label>
    </ligand>
</feature>
<reference evidence="7 8" key="1">
    <citation type="journal article" date="2015" name="Genome Announc.">
        <title>Genome Sequence of Lactobacillus curieae CCTCC M 2011381T, a Novel Producer of Gamma-aminobutyric Acid.</title>
        <authorList>
            <person name="Wang Y."/>
            <person name="Wang Y."/>
            <person name="Lang C."/>
            <person name="Wei D."/>
            <person name="Xu P."/>
            <person name="Xie J."/>
        </authorList>
    </citation>
    <scope>NUCLEOTIDE SEQUENCE [LARGE SCALE GENOMIC DNA]</scope>
    <source>
        <strain evidence="7 8">CCTCC M 2011381</strain>
    </source>
</reference>
<protein>
    <recommendedName>
        <fullName evidence="3 5">GTP cyclohydrolase 1 type 2 homolog</fullName>
    </recommendedName>
</protein>
<feature type="binding site" evidence="6">
    <location>
        <position position="103"/>
    </location>
    <ligand>
        <name>a divalent metal cation</name>
        <dbReference type="ChEBI" id="CHEBI:60240"/>
        <label>1</label>
    </ligand>
</feature>
<dbReference type="AlphaFoldDB" id="A0A1S6QKI2"/>
<dbReference type="EMBL" id="CP018906">
    <property type="protein sequence ID" value="AQW22111.1"/>
    <property type="molecule type" value="Genomic_DNA"/>
</dbReference>
<dbReference type="InterPro" id="IPR017221">
    <property type="entry name" value="DUF34/NIF3_bac"/>
</dbReference>
<dbReference type="GO" id="GO:0046872">
    <property type="term" value="F:metal ion binding"/>
    <property type="evidence" value="ECO:0007669"/>
    <property type="project" value="UniProtKB-UniRule"/>
</dbReference>
<dbReference type="Pfam" id="PF01784">
    <property type="entry name" value="DUF34_NIF3"/>
    <property type="match status" value="1"/>
</dbReference>
<evidence type="ECO:0000256" key="6">
    <source>
        <dbReference type="PIRSR" id="PIRSR602678-1"/>
    </source>
</evidence>
<comment type="subunit">
    <text evidence="2">Homohexamer.</text>
</comment>
<name>A0A1S6QKI2_9LACO</name>
<dbReference type="Gene3D" id="3.40.1390.30">
    <property type="entry name" value="NIF3 (NGG1p interacting factor 3)-like"/>
    <property type="match status" value="2"/>
</dbReference>
<keyword evidence="4 5" id="KW-0479">Metal-binding</keyword>
<dbReference type="RefSeq" id="WP_035167077.1">
    <property type="nucleotide sequence ID" value="NZ_CP018906.1"/>
</dbReference>
<feature type="binding site" evidence="6">
    <location>
        <position position="334"/>
    </location>
    <ligand>
        <name>a divalent metal cation</name>
        <dbReference type="ChEBI" id="CHEBI:60240"/>
        <label>1</label>
    </ligand>
</feature>
<dbReference type="FunFam" id="3.40.1390.30:FF:000001">
    <property type="entry name" value="GTP cyclohydrolase 1 type 2"/>
    <property type="match status" value="1"/>
</dbReference>
<dbReference type="PANTHER" id="PTHR13799:SF14">
    <property type="entry name" value="GTP CYCLOHYDROLASE 1 TYPE 2 HOMOLOG"/>
    <property type="match status" value="1"/>
</dbReference>
<dbReference type="InterPro" id="IPR002678">
    <property type="entry name" value="DUF34/NIF3"/>
</dbReference>
<gene>
    <name evidence="7" type="ORF">PL11_009350</name>
</gene>
<proteinExistence type="inferred from homology"/>
<keyword evidence="8" id="KW-1185">Reference proteome</keyword>
<accession>A0A1S6QKI2</accession>
<evidence type="ECO:0000256" key="3">
    <source>
        <dbReference type="ARBA" id="ARBA00022112"/>
    </source>
</evidence>
<dbReference type="OrthoDB" id="9792792at2"/>
<dbReference type="eggNOG" id="COG0327">
    <property type="taxonomic scope" value="Bacteria"/>
</dbReference>
<evidence type="ECO:0000313" key="7">
    <source>
        <dbReference type="EMBL" id="AQW22111.1"/>
    </source>
</evidence>
<evidence type="ECO:0000313" key="8">
    <source>
        <dbReference type="Proteomes" id="UP000030361"/>
    </source>
</evidence>
<organism evidence="7 8">
    <name type="scientific">Lentilactobacillus curieae</name>
    <dbReference type="NCBI Taxonomy" id="1138822"/>
    <lineage>
        <taxon>Bacteria</taxon>
        <taxon>Bacillati</taxon>
        <taxon>Bacillota</taxon>
        <taxon>Bacilli</taxon>
        <taxon>Lactobacillales</taxon>
        <taxon>Lactobacillaceae</taxon>
        <taxon>Lentilactobacillus</taxon>
    </lineage>
</organism>
<dbReference type="PANTHER" id="PTHR13799">
    <property type="entry name" value="NGG1 INTERACTING FACTOR 3"/>
    <property type="match status" value="1"/>
</dbReference>
<sequence length="371" mass="41622">MKVRQLIERFEQFAPKHLAMDNDPVGLQLGSLDAKVHKVMTTLDVRPEVVEEAIVNGVDLIFAHHPMMFHPAKNLDLSIPQNQMYATLLQNHITVYSAHTNLDFADGGMNDWLAEQLGLTDLSGMVPGYADPVYRLTVQVPKVYSAAVRMSLVDAGAEVNSSEYTSYTYEIDGTVYYVPKSFSNPEIGNVGEPTEREDARLEFELFKSKLEPVMHALHDVHPLDKPLYNIIKVQDKQHQYTMGRIGDLESEMSLDEFVQLVKDKFQVQGLRVIANDLSKPVKKVAVLGGDGGKFYPLAQKLGADVYVTGDVYYHTGHDMLAADMPVIDPGHHIESVCKAKLADLFNQWKAADDWDIEIIESKINTDPFTFK</sequence>
<dbReference type="SUPFAM" id="SSF102705">
    <property type="entry name" value="NIF3 (NGG1p interacting factor 3)-like"/>
    <property type="match status" value="1"/>
</dbReference>